<keyword evidence="5 6" id="KW-0472">Membrane</keyword>
<keyword evidence="8" id="KW-1185">Reference proteome</keyword>
<evidence type="ECO:0000256" key="1">
    <source>
        <dbReference type="ARBA" id="ARBA00004141"/>
    </source>
</evidence>
<dbReference type="Pfam" id="PF01169">
    <property type="entry name" value="GDT1"/>
    <property type="match status" value="1"/>
</dbReference>
<dbReference type="GO" id="GO:0005794">
    <property type="term" value="C:Golgi apparatus"/>
    <property type="evidence" value="ECO:0007669"/>
    <property type="project" value="TreeGrafter"/>
</dbReference>
<sequence length="141" mass="15497">MDIRRSCFFIVLLSVAFIVESDDSQSMEYDPLLKKEQPDFVDDTGFAAVDIKQNVKREDTPSSSKLISSDGIIGQFSNSTNLDFTHAFVASLTVIIVSEIGDKTFFIAAIMAMTNPRFVVFAGAMMALIFMHILASVLGTL</sequence>
<keyword evidence="6" id="KW-0732">Signal</keyword>
<evidence type="ECO:0000256" key="6">
    <source>
        <dbReference type="RuleBase" id="RU365102"/>
    </source>
</evidence>
<reference evidence="7 8" key="1">
    <citation type="journal article" date="2019" name="PLoS Biol.">
        <title>Sex chromosomes control vertical transmission of feminizing Wolbachia symbionts in an isopod.</title>
        <authorList>
            <person name="Becking T."/>
            <person name="Chebbi M.A."/>
            <person name="Giraud I."/>
            <person name="Moumen B."/>
            <person name="Laverre T."/>
            <person name="Caubet Y."/>
            <person name="Peccoud J."/>
            <person name="Gilbert C."/>
            <person name="Cordaux R."/>
        </authorList>
    </citation>
    <scope>NUCLEOTIDE SEQUENCE [LARGE SCALE GENOMIC DNA]</scope>
    <source>
        <strain evidence="7">ANa2</strain>
        <tissue evidence="7">Whole body excluding digestive tract and cuticle</tissue>
    </source>
</reference>
<dbReference type="PROSITE" id="PS01214">
    <property type="entry name" value="UPF0016"/>
    <property type="match status" value="1"/>
</dbReference>
<gene>
    <name evidence="7" type="ORF">Anas_10111</name>
</gene>
<dbReference type="GO" id="GO:0016020">
    <property type="term" value="C:membrane"/>
    <property type="evidence" value="ECO:0007669"/>
    <property type="project" value="UniProtKB-SubCell"/>
</dbReference>
<dbReference type="InterPro" id="IPR001727">
    <property type="entry name" value="GDT1-like"/>
</dbReference>
<protein>
    <recommendedName>
        <fullName evidence="6">GDT1 family protein</fullName>
    </recommendedName>
</protein>
<evidence type="ECO:0000313" key="8">
    <source>
        <dbReference type="Proteomes" id="UP000326759"/>
    </source>
</evidence>
<dbReference type="EMBL" id="SEYY01007005">
    <property type="protein sequence ID" value="KAB7502665.1"/>
    <property type="molecule type" value="Genomic_DNA"/>
</dbReference>
<keyword evidence="4 6" id="KW-1133">Transmembrane helix</keyword>
<comment type="subcellular location">
    <subcellularLocation>
        <location evidence="1 6">Membrane</location>
        <topology evidence="1 6">Multi-pass membrane protein</topology>
    </subcellularLocation>
</comment>
<accession>A0A5N5TC34</accession>
<dbReference type="GO" id="GO:0032472">
    <property type="term" value="P:Golgi calcium ion transport"/>
    <property type="evidence" value="ECO:0007669"/>
    <property type="project" value="TreeGrafter"/>
</dbReference>
<dbReference type="GO" id="GO:0005384">
    <property type="term" value="F:manganese ion transmembrane transporter activity"/>
    <property type="evidence" value="ECO:0007669"/>
    <property type="project" value="TreeGrafter"/>
</dbReference>
<feature type="signal peptide" evidence="6">
    <location>
        <begin position="1"/>
        <end position="21"/>
    </location>
</feature>
<feature type="chain" id="PRO_5024480913" description="GDT1 family protein" evidence="6">
    <location>
        <begin position="22"/>
        <end position="141"/>
    </location>
</feature>
<evidence type="ECO:0000256" key="3">
    <source>
        <dbReference type="ARBA" id="ARBA00022692"/>
    </source>
</evidence>
<comment type="caution">
    <text evidence="6">Lacks conserved residue(s) required for the propagation of feature annotation.</text>
</comment>
<keyword evidence="3 6" id="KW-0812">Transmembrane</keyword>
<dbReference type="GO" id="GO:0015085">
    <property type="term" value="F:calcium ion transmembrane transporter activity"/>
    <property type="evidence" value="ECO:0007669"/>
    <property type="project" value="TreeGrafter"/>
</dbReference>
<comment type="similarity">
    <text evidence="2 6">Belongs to the GDT1 family.</text>
</comment>
<organism evidence="7 8">
    <name type="scientific">Armadillidium nasatum</name>
    <dbReference type="NCBI Taxonomy" id="96803"/>
    <lineage>
        <taxon>Eukaryota</taxon>
        <taxon>Metazoa</taxon>
        <taxon>Ecdysozoa</taxon>
        <taxon>Arthropoda</taxon>
        <taxon>Crustacea</taxon>
        <taxon>Multicrustacea</taxon>
        <taxon>Malacostraca</taxon>
        <taxon>Eumalacostraca</taxon>
        <taxon>Peracarida</taxon>
        <taxon>Isopoda</taxon>
        <taxon>Oniscidea</taxon>
        <taxon>Crinocheta</taxon>
        <taxon>Armadillidiidae</taxon>
        <taxon>Armadillidium</taxon>
    </lineage>
</organism>
<evidence type="ECO:0000313" key="7">
    <source>
        <dbReference type="EMBL" id="KAB7502665.1"/>
    </source>
</evidence>
<dbReference type="PANTHER" id="PTHR12608">
    <property type="entry name" value="TRANSMEMBRANE PROTEIN HTP-1 RELATED"/>
    <property type="match status" value="1"/>
</dbReference>
<dbReference type="PANTHER" id="PTHR12608:SF1">
    <property type="entry name" value="TRANSMEMBRANE PROTEIN 165"/>
    <property type="match status" value="1"/>
</dbReference>
<comment type="caution">
    <text evidence="7">The sequence shown here is derived from an EMBL/GenBank/DDBJ whole genome shotgun (WGS) entry which is preliminary data.</text>
</comment>
<dbReference type="AlphaFoldDB" id="A0A5N5TC34"/>
<evidence type="ECO:0000256" key="2">
    <source>
        <dbReference type="ARBA" id="ARBA00009190"/>
    </source>
</evidence>
<evidence type="ECO:0000256" key="5">
    <source>
        <dbReference type="ARBA" id="ARBA00023136"/>
    </source>
</evidence>
<dbReference type="OrthoDB" id="442680at2759"/>
<evidence type="ECO:0000256" key="4">
    <source>
        <dbReference type="ARBA" id="ARBA00022989"/>
    </source>
</evidence>
<proteinExistence type="inferred from homology"/>
<dbReference type="InterPro" id="IPR049555">
    <property type="entry name" value="GDT1-like_CS"/>
</dbReference>
<dbReference type="GO" id="GO:0032468">
    <property type="term" value="P:Golgi calcium ion homeostasis"/>
    <property type="evidence" value="ECO:0007669"/>
    <property type="project" value="TreeGrafter"/>
</dbReference>
<feature type="transmembrane region" description="Helical" evidence="6">
    <location>
        <begin position="118"/>
        <end position="138"/>
    </location>
</feature>
<name>A0A5N5TC34_9CRUS</name>
<dbReference type="Proteomes" id="UP000326759">
    <property type="component" value="Unassembled WGS sequence"/>
</dbReference>